<dbReference type="AlphaFoldDB" id="A0A1Y1XR23"/>
<comment type="caution">
    <text evidence="1">The sequence shown here is derived from an EMBL/GenBank/DDBJ whole genome shotgun (WGS) entry which is preliminary data.</text>
</comment>
<organism evidence="1 2">
    <name type="scientific">Anaeromyces robustus</name>
    <dbReference type="NCBI Taxonomy" id="1754192"/>
    <lineage>
        <taxon>Eukaryota</taxon>
        <taxon>Fungi</taxon>
        <taxon>Fungi incertae sedis</taxon>
        <taxon>Chytridiomycota</taxon>
        <taxon>Chytridiomycota incertae sedis</taxon>
        <taxon>Neocallimastigomycetes</taxon>
        <taxon>Neocallimastigales</taxon>
        <taxon>Neocallimastigaceae</taxon>
        <taxon>Anaeromyces</taxon>
    </lineage>
</organism>
<dbReference type="OrthoDB" id="10507683at2759"/>
<accession>A0A1Y1XR23</accession>
<gene>
    <name evidence="1" type="ORF">BCR32DRAFT_324029</name>
</gene>
<evidence type="ECO:0000313" key="1">
    <source>
        <dbReference type="EMBL" id="ORX88211.1"/>
    </source>
</evidence>
<reference evidence="1 2" key="2">
    <citation type="submission" date="2016-08" db="EMBL/GenBank/DDBJ databases">
        <title>Pervasive Adenine N6-methylation of Active Genes in Fungi.</title>
        <authorList>
            <consortium name="DOE Joint Genome Institute"/>
            <person name="Mondo S.J."/>
            <person name="Dannebaum R.O."/>
            <person name="Kuo R.C."/>
            <person name="Labutti K."/>
            <person name="Haridas S."/>
            <person name="Kuo A."/>
            <person name="Salamov A."/>
            <person name="Ahrendt S.R."/>
            <person name="Lipzen A."/>
            <person name="Sullivan W."/>
            <person name="Andreopoulos W.B."/>
            <person name="Clum A."/>
            <person name="Lindquist E."/>
            <person name="Daum C."/>
            <person name="Ramamoorthy G.K."/>
            <person name="Gryganskyi A."/>
            <person name="Culley D."/>
            <person name="Magnuson J.K."/>
            <person name="James T.Y."/>
            <person name="O'Malley M.A."/>
            <person name="Stajich J.E."/>
            <person name="Spatafora J.W."/>
            <person name="Visel A."/>
            <person name="Grigoriev I.V."/>
        </authorList>
    </citation>
    <scope>NUCLEOTIDE SEQUENCE [LARGE SCALE GENOMIC DNA]</scope>
    <source>
        <strain evidence="1 2">S4</strain>
    </source>
</reference>
<dbReference type="InterPro" id="IPR038765">
    <property type="entry name" value="Papain-like_cys_pep_sf"/>
</dbReference>
<proteinExistence type="predicted"/>
<reference evidence="1 2" key="1">
    <citation type="submission" date="2016-08" db="EMBL/GenBank/DDBJ databases">
        <title>A Parts List for Fungal Cellulosomes Revealed by Comparative Genomics.</title>
        <authorList>
            <consortium name="DOE Joint Genome Institute"/>
            <person name="Haitjema C.H."/>
            <person name="Gilmore S.P."/>
            <person name="Henske J.K."/>
            <person name="Solomon K.V."/>
            <person name="De Groot R."/>
            <person name="Kuo A."/>
            <person name="Mondo S.J."/>
            <person name="Salamov A.A."/>
            <person name="Labutti K."/>
            <person name="Zhao Z."/>
            <person name="Chiniquy J."/>
            <person name="Barry K."/>
            <person name="Brewer H.M."/>
            <person name="Purvine S.O."/>
            <person name="Wright A.T."/>
            <person name="Boxma B."/>
            <person name="Van Alen T."/>
            <person name="Hackstein J.H."/>
            <person name="Baker S.E."/>
            <person name="Grigoriev I.V."/>
            <person name="O'Malley M.A."/>
        </authorList>
    </citation>
    <scope>NUCLEOTIDE SEQUENCE [LARGE SCALE GENOMIC DNA]</scope>
    <source>
        <strain evidence="1 2">S4</strain>
    </source>
</reference>
<dbReference type="EMBL" id="MCFG01000001">
    <property type="protein sequence ID" value="ORX88211.1"/>
    <property type="molecule type" value="Genomic_DNA"/>
</dbReference>
<dbReference type="Gene3D" id="3.90.1720.10">
    <property type="entry name" value="endopeptidase domain like (from Nostoc punctiforme)"/>
    <property type="match status" value="1"/>
</dbReference>
<evidence type="ECO:0000313" key="2">
    <source>
        <dbReference type="Proteomes" id="UP000193944"/>
    </source>
</evidence>
<name>A0A1Y1XR23_9FUNG</name>
<dbReference type="SUPFAM" id="SSF54001">
    <property type="entry name" value="Cysteine proteinases"/>
    <property type="match status" value="1"/>
</dbReference>
<sequence length="180" mass="20333">MKMKNKEFVSKLKNIAENYKTLYVMGCNGAALTNINKEIYIKSDSFNQDPERIKKIKNATSDTYGFDCVSIIKAILWGWEGDNDHIYGGATYLKDGILDVNADTMISQTSPTKDFSNILEGEVVWIKGHIGVYIGDGLVVECSPKFQDKVQITALENIGKKKGYESRKWSMHGKLPYIEY</sequence>
<dbReference type="Proteomes" id="UP000193944">
    <property type="component" value="Unassembled WGS sequence"/>
</dbReference>
<evidence type="ECO:0008006" key="3">
    <source>
        <dbReference type="Google" id="ProtNLM"/>
    </source>
</evidence>
<protein>
    <recommendedName>
        <fullName evidence="3">NlpC/P60 domain-containing protein</fullName>
    </recommendedName>
</protein>
<keyword evidence="2" id="KW-1185">Reference proteome</keyword>